<proteinExistence type="inferred from homology"/>
<dbReference type="AlphaFoldDB" id="A0A7J7FPA9"/>
<dbReference type="InterPro" id="IPR036259">
    <property type="entry name" value="MFS_trans_sf"/>
</dbReference>
<keyword evidence="4 7" id="KW-1133">Transmembrane helix</keyword>
<accession>A0A7J7FPA9</accession>
<name>A0A7J7FPA9_CAMSI</name>
<reference evidence="9" key="1">
    <citation type="journal article" date="2020" name="Nat. Commun.">
        <title>Genome assembly of wild tea tree DASZ reveals pedigree and selection history of tea varieties.</title>
        <authorList>
            <person name="Zhang W."/>
            <person name="Zhang Y."/>
            <person name="Qiu H."/>
            <person name="Guo Y."/>
            <person name="Wan H."/>
            <person name="Zhang X."/>
            <person name="Scossa F."/>
            <person name="Alseekh S."/>
            <person name="Zhang Q."/>
            <person name="Wang P."/>
            <person name="Xu L."/>
            <person name="Schmidt M.H."/>
            <person name="Jia X."/>
            <person name="Li D."/>
            <person name="Zhu A."/>
            <person name="Guo F."/>
            <person name="Chen W."/>
            <person name="Ni D."/>
            <person name="Usadel B."/>
            <person name="Fernie A.R."/>
            <person name="Wen W."/>
        </authorList>
    </citation>
    <scope>NUCLEOTIDE SEQUENCE [LARGE SCALE GENOMIC DNA]</scope>
    <source>
        <strain evidence="9">cv. G240</strain>
    </source>
</reference>
<dbReference type="Gene3D" id="1.20.1250.20">
    <property type="entry name" value="MFS general substrate transporter like domains"/>
    <property type="match status" value="1"/>
</dbReference>
<evidence type="ECO:0000313" key="9">
    <source>
        <dbReference type="Proteomes" id="UP000593564"/>
    </source>
</evidence>
<evidence type="ECO:0000256" key="5">
    <source>
        <dbReference type="ARBA" id="ARBA00023136"/>
    </source>
</evidence>
<evidence type="ECO:0000313" key="8">
    <source>
        <dbReference type="EMBL" id="KAF5929905.1"/>
    </source>
</evidence>
<keyword evidence="5 7" id="KW-0472">Membrane</keyword>
<sequence length="171" mass="18626">MSTPPVLAKATATCSLYKPECIGEGEKILFYTALALVAIGVSGHLILLSTFMVEQLTEVVRDNLTMRSCLSLFLGTYATILIPIGGIIAISFIKIWSLRFGIPVICSVVATLIFLSGSGSYNCVKPQGSSLTTVFRVLVAATSKMFHKWPEEADQLYEMVLIFIWSLILVA</sequence>
<dbReference type="PANTHER" id="PTHR11654">
    <property type="entry name" value="OLIGOPEPTIDE TRANSPORTER-RELATED"/>
    <property type="match status" value="1"/>
</dbReference>
<evidence type="ECO:0000256" key="4">
    <source>
        <dbReference type="ARBA" id="ARBA00022989"/>
    </source>
</evidence>
<dbReference type="InterPro" id="IPR000109">
    <property type="entry name" value="POT_fam"/>
</dbReference>
<comment type="similarity">
    <text evidence="2">Belongs to the major facilitator superfamily. Proton-dependent oligopeptide transporter (POT/PTR) (TC 2.A.17) family.</text>
</comment>
<keyword evidence="3 7" id="KW-0812">Transmembrane</keyword>
<evidence type="ECO:0000256" key="6">
    <source>
        <dbReference type="ARBA" id="ARBA00044504"/>
    </source>
</evidence>
<dbReference type="Proteomes" id="UP000593564">
    <property type="component" value="Unassembled WGS sequence"/>
</dbReference>
<comment type="subcellular location">
    <subcellularLocation>
        <location evidence="1">Membrane</location>
        <topology evidence="1">Multi-pass membrane protein</topology>
    </subcellularLocation>
</comment>
<organism evidence="8 9">
    <name type="scientific">Camellia sinensis</name>
    <name type="common">Tea plant</name>
    <name type="synonym">Thea sinensis</name>
    <dbReference type="NCBI Taxonomy" id="4442"/>
    <lineage>
        <taxon>Eukaryota</taxon>
        <taxon>Viridiplantae</taxon>
        <taxon>Streptophyta</taxon>
        <taxon>Embryophyta</taxon>
        <taxon>Tracheophyta</taxon>
        <taxon>Spermatophyta</taxon>
        <taxon>Magnoliopsida</taxon>
        <taxon>eudicotyledons</taxon>
        <taxon>Gunneridae</taxon>
        <taxon>Pentapetalae</taxon>
        <taxon>asterids</taxon>
        <taxon>Ericales</taxon>
        <taxon>Theaceae</taxon>
        <taxon>Camellia</taxon>
    </lineage>
</organism>
<dbReference type="GO" id="GO:0022857">
    <property type="term" value="F:transmembrane transporter activity"/>
    <property type="evidence" value="ECO:0007669"/>
    <property type="project" value="InterPro"/>
</dbReference>
<gene>
    <name evidence="8" type="ORF">HYC85_000037</name>
</gene>
<evidence type="ECO:0000256" key="2">
    <source>
        <dbReference type="ARBA" id="ARBA00005982"/>
    </source>
</evidence>
<dbReference type="GO" id="GO:0016020">
    <property type="term" value="C:membrane"/>
    <property type="evidence" value="ECO:0007669"/>
    <property type="project" value="UniProtKB-SubCell"/>
</dbReference>
<evidence type="ECO:0000256" key="3">
    <source>
        <dbReference type="ARBA" id="ARBA00022692"/>
    </source>
</evidence>
<evidence type="ECO:0000256" key="7">
    <source>
        <dbReference type="SAM" id="Phobius"/>
    </source>
</evidence>
<feature type="transmembrane region" description="Helical" evidence="7">
    <location>
        <begin position="28"/>
        <end position="52"/>
    </location>
</feature>
<evidence type="ECO:0000256" key="1">
    <source>
        <dbReference type="ARBA" id="ARBA00004141"/>
    </source>
</evidence>
<feature type="transmembrane region" description="Helical" evidence="7">
    <location>
        <begin position="72"/>
        <end position="93"/>
    </location>
</feature>
<reference evidence="8 9" key="2">
    <citation type="submission" date="2020-07" db="EMBL/GenBank/DDBJ databases">
        <title>Genome assembly of wild tea tree DASZ reveals pedigree and selection history of tea varieties.</title>
        <authorList>
            <person name="Zhang W."/>
        </authorList>
    </citation>
    <scope>NUCLEOTIDE SEQUENCE [LARGE SCALE GENOMIC DNA]</scope>
    <source>
        <strain evidence="9">cv. G240</strain>
        <tissue evidence="8">Leaf</tissue>
    </source>
</reference>
<feature type="transmembrane region" description="Helical" evidence="7">
    <location>
        <begin position="100"/>
        <end position="121"/>
    </location>
</feature>
<comment type="similarity">
    <text evidence="6">Belongs to the major facilitator superfamily. Phosphate:H(+) symporter (TC 2.A.1.9) family.</text>
</comment>
<protein>
    <submittedName>
        <fullName evidence="8">Uncharacterized protein</fullName>
    </submittedName>
</protein>
<dbReference type="Pfam" id="PF00854">
    <property type="entry name" value="PTR2"/>
    <property type="match status" value="1"/>
</dbReference>
<keyword evidence="9" id="KW-1185">Reference proteome</keyword>
<dbReference type="EMBL" id="JACBKZ010000481">
    <property type="protein sequence ID" value="KAF5929905.1"/>
    <property type="molecule type" value="Genomic_DNA"/>
</dbReference>
<comment type="caution">
    <text evidence="8">The sequence shown here is derived from an EMBL/GenBank/DDBJ whole genome shotgun (WGS) entry which is preliminary data.</text>
</comment>